<dbReference type="Proteomes" id="UP000062998">
    <property type="component" value="Unassembled WGS sequence"/>
</dbReference>
<organism evidence="1 2">
    <name type="scientific">Burkholderia ubonensis</name>
    <dbReference type="NCBI Taxonomy" id="101571"/>
    <lineage>
        <taxon>Bacteria</taxon>
        <taxon>Pseudomonadati</taxon>
        <taxon>Pseudomonadota</taxon>
        <taxon>Betaproteobacteria</taxon>
        <taxon>Burkholderiales</taxon>
        <taxon>Burkholderiaceae</taxon>
        <taxon>Burkholderia</taxon>
        <taxon>Burkholderia cepacia complex</taxon>
    </lineage>
</organism>
<name>A0A125G6L7_9BURK</name>
<comment type="caution">
    <text evidence="1">The sequence shown here is derived from an EMBL/GenBank/DDBJ whole genome shotgun (WGS) entry which is preliminary data.</text>
</comment>
<gene>
    <name evidence="1" type="ORF">WL73_22995</name>
</gene>
<dbReference type="EMBL" id="LPIX01000092">
    <property type="protein sequence ID" value="KWD96439.1"/>
    <property type="molecule type" value="Genomic_DNA"/>
</dbReference>
<dbReference type="OrthoDB" id="8905293at2"/>
<dbReference type="InterPro" id="IPR046250">
    <property type="entry name" value="DUF6283"/>
</dbReference>
<reference evidence="1 2" key="1">
    <citation type="submission" date="2015-11" db="EMBL/GenBank/DDBJ databases">
        <title>Expanding the genomic diversity of Burkholderia species for the development of highly accurate diagnostics.</title>
        <authorList>
            <person name="Sahl J."/>
            <person name="Keim P."/>
            <person name="Wagner D."/>
        </authorList>
    </citation>
    <scope>NUCLEOTIDE SEQUENCE [LARGE SCALE GENOMIC DNA]</scope>
    <source>
        <strain evidence="1 2">MSMB2167WGS</strain>
    </source>
</reference>
<evidence type="ECO:0000313" key="2">
    <source>
        <dbReference type="Proteomes" id="UP000062998"/>
    </source>
</evidence>
<proteinExistence type="predicted"/>
<protein>
    <submittedName>
        <fullName evidence="1">Uncharacterized protein</fullName>
    </submittedName>
</protein>
<dbReference type="Pfam" id="PF19800">
    <property type="entry name" value="DUF6283"/>
    <property type="match status" value="1"/>
</dbReference>
<evidence type="ECO:0000313" key="1">
    <source>
        <dbReference type="EMBL" id="KWD96439.1"/>
    </source>
</evidence>
<sequence>MFACHQSKPGEEFACAGWLATVGHRHPSVRLAVSLKRLDPSALQPGADWPELHEHYHQVLNKLRATCAEG</sequence>
<dbReference type="AlphaFoldDB" id="A0A125G6L7"/>
<accession>A0A125G6L7</accession>